<evidence type="ECO:0000313" key="2">
    <source>
        <dbReference type="Proteomes" id="UP000027632"/>
    </source>
</evidence>
<accession>A0ABR4SZD9</accession>
<name>A0ABR4SZD9_9ACTN</name>
<protein>
    <submittedName>
        <fullName evidence="1">Uncharacterized protein</fullName>
    </submittedName>
</protein>
<comment type="caution">
    <text evidence="1">The sequence shown here is derived from an EMBL/GenBank/DDBJ whole genome shotgun (WGS) entry which is preliminary data.</text>
</comment>
<keyword evidence="2" id="KW-1185">Reference proteome</keyword>
<dbReference type="GeneID" id="97449881"/>
<sequence length="213" mass="22394">MTGDGRPVEEFTAELLAREVFGPLGGVVEIGAVNATGTWRLADVSLGDFLHGRRAEVDVLLARLRSACAFDSTAMSIAWDLGWLRPHDVTAASLLLWPGGLTGVPDDPAELESPAVVRHMCQVGADLQLTRLLHASVTAAVTAGTEAKRGARALAAVLTAACALSGGPRPSDVLRLWRVAHLVHVLRPGSDASDAGRSAFRAYEHVLTATFGD</sequence>
<gene>
    <name evidence="1" type="ORF">DJ64_08420</name>
</gene>
<evidence type="ECO:0000313" key="1">
    <source>
        <dbReference type="EMBL" id="KEG40562.1"/>
    </source>
</evidence>
<dbReference type="Proteomes" id="UP000027632">
    <property type="component" value="Unassembled WGS sequence"/>
</dbReference>
<reference evidence="1 2" key="1">
    <citation type="submission" date="2014-04" db="EMBL/GenBank/DDBJ databases">
        <title>Draft genome sequence of the novel Streptomyces griseorubens JSD-1 playing a role in carbon and nitrogen cycle.</title>
        <authorList>
            <consortium name="Shanghai Jiao Tong University"/>
            <person name="Feng H."/>
            <person name="Sun Y."/>
            <person name="Zhi Y."/>
            <person name="Mao L."/>
            <person name="Luo Y."/>
            <person name="Wei X."/>
            <person name="Zhou P."/>
        </authorList>
    </citation>
    <scope>NUCLEOTIDE SEQUENCE [LARGE SCALE GENOMIC DNA]</scope>
    <source>
        <strain evidence="1 2">JSD-1</strain>
    </source>
</reference>
<proteinExistence type="predicted"/>
<dbReference type="RefSeq" id="WP_037641081.1">
    <property type="nucleotide sequence ID" value="NZ_KL503830.1"/>
</dbReference>
<dbReference type="EMBL" id="JJMG01000149">
    <property type="protein sequence ID" value="KEG40562.1"/>
    <property type="molecule type" value="Genomic_DNA"/>
</dbReference>
<organism evidence="1 2">
    <name type="scientific">Streptomyces griseorubens</name>
    <dbReference type="NCBI Taxonomy" id="66897"/>
    <lineage>
        <taxon>Bacteria</taxon>
        <taxon>Bacillati</taxon>
        <taxon>Actinomycetota</taxon>
        <taxon>Actinomycetes</taxon>
        <taxon>Kitasatosporales</taxon>
        <taxon>Streptomycetaceae</taxon>
        <taxon>Streptomyces</taxon>
        <taxon>Streptomyces althioticus group</taxon>
    </lineage>
</organism>